<dbReference type="RefSeq" id="WP_023791058.1">
    <property type="nucleotide sequence ID" value="NC_023003.1"/>
</dbReference>
<evidence type="ECO:0000313" key="2">
    <source>
        <dbReference type="EMBL" id="CDK30208.1"/>
    </source>
</evidence>
<dbReference type="Gene3D" id="3.30.470.30">
    <property type="entry name" value="DNA ligase/mRNA capping enzyme"/>
    <property type="match status" value="1"/>
</dbReference>
<evidence type="ECO:0000313" key="3">
    <source>
        <dbReference type="Proteomes" id="UP000018769"/>
    </source>
</evidence>
<dbReference type="Pfam" id="PF09414">
    <property type="entry name" value="RNA_ligase"/>
    <property type="match status" value="1"/>
</dbReference>
<dbReference type="eggNOG" id="ENOG5034BS1">
    <property type="taxonomic scope" value="Bacteria"/>
</dbReference>
<dbReference type="Proteomes" id="UP000018769">
    <property type="component" value="Chromosome I"/>
</dbReference>
<protein>
    <submittedName>
        <fullName evidence="2">RNA ligase</fullName>
    </submittedName>
</protein>
<reference evidence="2 3" key="1">
    <citation type="journal article" date="2015" name="Biol. Direct">
        <title>Babela massiliensis, a representative of a widespread bacterial phylum with unusual adaptations to parasitism in amoebae.</title>
        <authorList>
            <person name="Pagnier I."/>
            <person name="Yutin N."/>
            <person name="Croce O."/>
            <person name="Makarova K.S."/>
            <person name="Wolf Y.I."/>
            <person name="Benamar S."/>
            <person name="Raoult D."/>
            <person name="Koonin E.V."/>
            <person name="La Scola B."/>
        </authorList>
    </citation>
    <scope>NUCLEOTIDE SEQUENCE [LARGE SCALE GENOMIC DNA]</scope>
    <source>
        <strain evidence="3">BABL1</strain>
    </source>
</reference>
<keyword evidence="2" id="KW-0436">Ligase</keyword>
<accession>V6DGZ8</accession>
<dbReference type="InterPro" id="IPR021122">
    <property type="entry name" value="RNA_ligase_dom_REL/Rnl2"/>
</dbReference>
<gene>
    <name evidence="2" type="ORF">BABL1_gene_902</name>
</gene>
<dbReference type="GO" id="GO:0016874">
    <property type="term" value="F:ligase activity"/>
    <property type="evidence" value="ECO:0007669"/>
    <property type="project" value="UniProtKB-KW"/>
</dbReference>
<sequence length="211" mass="24157">MQYPKIQTLWKRHLNGPHRGKIIEGSYSEKEFENIVHWSISEKIDGTNVRINYDPISNQITFKGKSDDSKLPPILEEYLRSHFTLELMQSAFANQDHITLYGEGFGGNIQAAGPFYKKEAGFILFDAKVGQVWLERDAIEKLATKLQIPSAPELGVMTKEEVINFVKSKPKSIVSQQPYQMEGIIARSKPLIFHPDGHPIMWKLKVRDFDV</sequence>
<dbReference type="AlphaFoldDB" id="V6DGZ8"/>
<evidence type="ECO:0000259" key="1">
    <source>
        <dbReference type="Pfam" id="PF09414"/>
    </source>
</evidence>
<dbReference type="SUPFAM" id="SSF56091">
    <property type="entry name" value="DNA ligase/mRNA capping enzyme, catalytic domain"/>
    <property type="match status" value="1"/>
</dbReference>
<feature type="domain" description="RNA ligase" evidence="1">
    <location>
        <begin position="37"/>
        <end position="189"/>
    </location>
</feature>
<organism evidence="2 3">
    <name type="scientific">Candidatus Babela massiliensis</name>
    <dbReference type="NCBI Taxonomy" id="673862"/>
    <lineage>
        <taxon>Bacteria</taxon>
        <taxon>Candidatus Babelota</taxon>
        <taxon>Candidatus Babeliae</taxon>
        <taxon>Candidatus Babeliales</taxon>
        <taxon>Candidatus Babeliaceae</taxon>
        <taxon>Candidatus Babela</taxon>
    </lineage>
</organism>
<dbReference type="HOGENOM" id="CLU_1160251_0_0_7"/>
<dbReference type="OrthoDB" id="9255590at2"/>
<keyword evidence="3" id="KW-1185">Reference proteome</keyword>
<name>V6DGZ8_9BACT</name>
<dbReference type="EMBL" id="HG793133">
    <property type="protein sequence ID" value="CDK30208.1"/>
    <property type="molecule type" value="Genomic_DNA"/>
</dbReference>
<dbReference type="KEGG" id="dpb:BABL1_gene_902"/>
<proteinExistence type="predicted"/>